<feature type="region of interest" description="Disordered" evidence="1">
    <location>
        <begin position="44"/>
        <end position="63"/>
    </location>
</feature>
<gene>
    <name evidence="2" type="ORF">ELS17_17875</name>
</gene>
<protein>
    <submittedName>
        <fullName evidence="2">Uncharacterized protein</fullName>
    </submittedName>
</protein>
<sequence length="63" mass="6847">MAHKDDVTRTLAACTACGSIYAARQWPDGEIRIIGQDGCSCGATEFDRVEESDDDPEDDPEGR</sequence>
<dbReference type="STRING" id="222984.GCA_000731985_02647"/>
<reference evidence="2 3" key="1">
    <citation type="submission" date="2019-02" db="EMBL/GenBank/DDBJ databases">
        <title>Genome analysis provides insights into bioremediation potentialities and Haloocin production by Natrinema altunense strain 4.1R isolated from Chott Douz in Tunisian desert.</title>
        <authorList>
            <person name="Najjari A."/>
            <person name="Youssef N."/>
            <person name="Ben Dhia O."/>
            <person name="Ferjani R."/>
            <person name="El Hidri D."/>
            <person name="Ouzari H.I."/>
            <person name="Cherif A."/>
        </authorList>
    </citation>
    <scope>NUCLEOTIDE SEQUENCE [LARGE SCALE GENOMIC DNA]</scope>
    <source>
        <strain evidence="2 3">4.1R</strain>
    </source>
</reference>
<evidence type="ECO:0000256" key="1">
    <source>
        <dbReference type="SAM" id="MobiDB-lite"/>
    </source>
</evidence>
<dbReference type="AlphaFoldDB" id="A0A482XTL5"/>
<dbReference type="Proteomes" id="UP000292704">
    <property type="component" value="Unassembled WGS sequence"/>
</dbReference>
<feature type="compositionally biased region" description="Acidic residues" evidence="1">
    <location>
        <begin position="48"/>
        <end position="63"/>
    </location>
</feature>
<proteinExistence type="predicted"/>
<dbReference type="EMBL" id="SHMR01000009">
    <property type="protein sequence ID" value="RZH66531.1"/>
    <property type="molecule type" value="Genomic_DNA"/>
</dbReference>
<evidence type="ECO:0000313" key="3">
    <source>
        <dbReference type="Proteomes" id="UP000292704"/>
    </source>
</evidence>
<organism evidence="2 3">
    <name type="scientific">Natrinema altunense</name>
    <dbReference type="NCBI Taxonomy" id="222984"/>
    <lineage>
        <taxon>Archaea</taxon>
        <taxon>Methanobacteriati</taxon>
        <taxon>Methanobacteriota</taxon>
        <taxon>Stenosarchaea group</taxon>
        <taxon>Halobacteria</taxon>
        <taxon>Halobacteriales</taxon>
        <taxon>Natrialbaceae</taxon>
        <taxon>Natrinema</taxon>
    </lineage>
</organism>
<accession>A0A482XTL5</accession>
<evidence type="ECO:0000313" key="2">
    <source>
        <dbReference type="EMBL" id="RZH66531.1"/>
    </source>
</evidence>
<dbReference type="OrthoDB" id="257177at2157"/>
<comment type="caution">
    <text evidence="2">The sequence shown here is derived from an EMBL/GenBank/DDBJ whole genome shotgun (WGS) entry which is preliminary data.</text>
</comment>
<name>A0A482XTL5_9EURY</name>
<dbReference type="RefSeq" id="WP_130171761.1">
    <property type="nucleotide sequence ID" value="NZ_SHMR01000009.1"/>
</dbReference>